<organism evidence="11 12">
    <name type="scientific">Eleutherodactylus coqui</name>
    <name type="common">Puerto Rican coqui</name>
    <dbReference type="NCBI Taxonomy" id="57060"/>
    <lineage>
        <taxon>Eukaryota</taxon>
        <taxon>Metazoa</taxon>
        <taxon>Chordata</taxon>
        <taxon>Craniata</taxon>
        <taxon>Vertebrata</taxon>
        <taxon>Euteleostomi</taxon>
        <taxon>Amphibia</taxon>
        <taxon>Batrachia</taxon>
        <taxon>Anura</taxon>
        <taxon>Neobatrachia</taxon>
        <taxon>Hyloidea</taxon>
        <taxon>Eleutherodactylidae</taxon>
        <taxon>Eleutherodactylinae</taxon>
        <taxon>Eleutherodactylus</taxon>
        <taxon>Eleutherodactylus</taxon>
    </lineage>
</organism>
<dbReference type="InterPro" id="IPR011011">
    <property type="entry name" value="Znf_FYVE_PHD"/>
</dbReference>
<keyword evidence="3" id="KW-0479">Metal-binding</keyword>
<evidence type="ECO:0000256" key="9">
    <source>
        <dbReference type="SAM" id="MobiDB-lite"/>
    </source>
</evidence>
<dbReference type="CDD" id="cd15724">
    <property type="entry name" value="FYVE_ZFY26"/>
    <property type="match status" value="1"/>
</dbReference>
<feature type="region of interest" description="Disordered" evidence="9">
    <location>
        <begin position="1735"/>
        <end position="1800"/>
    </location>
</feature>
<dbReference type="GO" id="GO:0030496">
    <property type="term" value="C:midbody"/>
    <property type="evidence" value="ECO:0007669"/>
    <property type="project" value="TreeGrafter"/>
</dbReference>
<dbReference type="GO" id="GO:0032465">
    <property type="term" value="P:regulation of cytokinesis"/>
    <property type="evidence" value="ECO:0007669"/>
    <property type="project" value="TreeGrafter"/>
</dbReference>
<evidence type="ECO:0000256" key="2">
    <source>
        <dbReference type="ARBA" id="ARBA00022553"/>
    </source>
</evidence>
<evidence type="ECO:0000256" key="6">
    <source>
        <dbReference type="ARBA" id="ARBA00025962"/>
    </source>
</evidence>
<feature type="domain" description="FYVE-type" evidence="10">
    <location>
        <begin position="1804"/>
        <end position="1864"/>
    </location>
</feature>
<dbReference type="InterPro" id="IPR013083">
    <property type="entry name" value="Znf_RING/FYVE/PHD"/>
</dbReference>
<reference evidence="11" key="1">
    <citation type="thesis" date="2020" institute="ProQuest LLC" country="789 East Eisenhower Parkway, Ann Arbor, MI, USA">
        <title>Comparative Genomics and Chromosome Evolution.</title>
        <authorList>
            <person name="Mudd A.B."/>
        </authorList>
    </citation>
    <scope>NUCLEOTIDE SEQUENCE</scope>
    <source>
        <strain evidence="11">HN-11 Male</strain>
        <tissue evidence="11">Kidney and liver</tissue>
    </source>
</reference>
<dbReference type="InterPro" id="IPR000306">
    <property type="entry name" value="Znf_FYVE"/>
</dbReference>
<gene>
    <name evidence="11" type="ORF">GDO78_010245</name>
</gene>
<dbReference type="PROSITE" id="PS50178">
    <property type="entry name" value="ZF_FYVE"/>
    <property type="match status" value="1"/>
</dbReference>
<evidence type="ECO:0000256" key="7">
    <source>
        <dbReference type="ARBA" id="ARBA00044939"/>
    </source>
</evidence>
<dbReference type="GO" id="GO:0005813">
    <property type="term" value="C:centrosome"/>
    <property type="evidence" value="ECO:0007669"/>
    <property type="project" value="TreeGrafter"/>
</dbReference>
<feature type="region of interest" description="Disordered" evidence="9">
    <location>
        <begin position="777"/>
        <end position="810"/>
    </location>
</feature>
<keyword evidence="5" id="KW-0862">Zinc</keyword>
<evidence type="ECO:0000256" key="5">
    <source>
        <dbReference type="ARBA" id="ARBA00022833"/>
    </source>
</evidence>
<comment type="subunit">
    <text evidence="6">Interacts with AP5Z1, AP5B1, AP5S1 and SPG11. Interacts with TTC19 and KIF13A.</text>
</comment>
<dbReference type="Gene3D" id="3.30.40.10">
    <property type="entry name" value="Zinc/RING finger domain, C3HC4 (zinc finger)"/>
    <property type="match status" value="1"/>
</dbReference>
<name>A0A8J6F3J2_ELECQ</name>
<dbReference type="OrthoDB" id="1936617at2759"/>
<evidence type="ECO:0000313" key="11">
    <source>
        <dbReference type="EMBL" id="KAG9480867.1"/>
    </source>
</evidence>
<dbReference type="SUPFAM" id="SSF57903">
    <property type="entry name" value="FYVE/PHD zinc finger"/>
    <property type="match status" value="1"/>
</dbReference>
<dbReference type="SMART" id="SM00064">
    <property type="entry name" value="FYVE"/>
    <property type="match status" value="1"/>
</dbReference>
<comment type="caution">
    <text evidence="11">The sequence shown here is derived from an EMBL/GenBank/DDBJ whole genome shotgun (WGS) entry which is preliminary data.</text>
</comment>
<evidence type="ECO:0000259" key="10">
    <source>
        <dbReference type="PROSITE" id="PS50178"/>
    </source>
</evidence>
<comment type="function">
    <text evidence="7">Phosphatidylinositol 3-phosphate-binding protein required for the abscission step in cytokinesis: recruited to the midbody during cytokinesis and acts as a regulator of abscission. May also be required for efficient homologous recombination DNA double-strand break repair.</text>
</comment>
<sequence>MSRSPPFGAEEDEEVSLQRLRDFFCRCLRRGHWGLARACLPQLFRGPDNGGVEEILRGLVRAPHLLSSDDERTPQKLAWFWCNALEDWLGWADKPPVDNLKDETEFLLLLEDFHNEASEQTAKELYEAFLYSHSELKDSRRESPSPRLSEATISCLWGLLSQNPRLVQSLIGFLLVDDGHPAVAEYNLHLLNITVNFLLDSLSSLREADEAGATDGRPVSWTVHHIYDVLSTMHFSLELQAAELRRLCEELHHLGSYKGLLSEDDVQACMLRRHNCGLVSLYGAVSNEKIRARVIAHKSPGKGAAQELGDTERAVLTLFYNREQARPWKDIYFYSLSAGKHFLEQILLTALALLKKDDFSNLDRLLCNEFKPLRRLLVLLGWTHLQSTESAKSLLQVMHNNEDLYKDSLLKAFCDGLLYQVEALEWCIEHSRQEISTKDVVRHLCTLDSHSALYILHHLTNLPQLNEDKVLKLLHRGLPEEGCTEHQDPHEQTQHRNIVVFQAFCAMKYIIYALCANASSHAQLKDCHTNQLHSSLDDGEYGKSLEDSNLFLQYLTKCQYYLYPLPLPLKLELLENIFSLMFTSVADLNSEPPLPEGNAAEAEEHLELKVGRPSSLDIRIERSESTLTMSPMESPQHRSSVIITDLNSTAQGSTPGALDNSQNNLGDLVRSNYIDLKHLTSRLSGFLVDEVVLDTFLKMLKEQVDLIKDTIHMSDNELDDGHKLLTSEDIKNRVMQLSEYISEAQWRYKVVMSNRNAEYELASSRLRLSTYKTSAIKRRRRAKGSGPRKQYESTSSELSTSESSASNLSARMDTDARNCLQQRNNLIPMMLSSPESLLISCILRGNYLDAHDVSRTFNLQSSPSHGELIFMERYQEVIRELSKVEKKFENQTSEVSAKKPGSSRSTLQAIGNAAAAGMVFYSISDVTDKLVAPAECLIPALQDDFWLRSARLEKTDRWRRVVEEMNPAAMAAFDLACTQAHLWKTCKQLLETAERHLQRCLESKGRTSDVIMEHPEGIRGVQAVLQQMSKIINYPSPPQGQTEIEEKISSQLKCSIAELLHTCYSVLRDEHMVRHITLSLELEKNIAQLKSAVTSLEPKGSLVQSLLDQMSMKPQDVQIHPVRKQMTLLMTNLDDLTQLLDNHGLTFGPVHSFFTYIDTLAKVIVQSINAELETSLEVKVANPFVLLHQKPSQVVSHLLFERQVAPERLSSLLKKNNLGLDVEQVIADYCCESLSFCNVRKVNQAQYLLQSLMQSTQQCVDAFLPNTDLVLPICPQDTEESPVSKPPSPDSNQYSLTQSALNFLKSKSTLTAAVACLSASKSLKPAKSGLSWMELRGSRKESPLDMENISKECDVLLSAFPVLRQFITVMSAPFRDGSQEPCGLSSSLCGKPCTASVLLGLHASSASAVLSEAFQDALSKKNWTSALQLLNLYVGDFDLQQVRDALLCCASAEEPEGWRYLFAVQDATLRSKLALRFLDKWPLDACREILSYCVCEPDIEDGLKLELQTKKKEMEVYRKILSLREDVAWASWQDLKEDCTKDPQSVITIILEAKDYFLCEDWGLFYPIPMDLLISLYREHLLHLLEDKDTERSLQLLKRIEHQDVRSAVTEQALLQNPGIFSSHFLSEYLLAHFSNSLQEIRCNEIRNIYLGSQVLLALPECAHCDYEHLISSPLLMLEQLLMNMKMEWVSVAVQTLQQLLNQSDFTFSIEDVDSLLCTYAGKALDIPFSFREEKQDSGSRVPESSSQSTDPEQVASSSPAVLTNSPFVDRSRLLSPGGHRRSKSSSEFVPPDKPPAKAQWIPDETEVTCMVCKSERFTMFNRRHHCRRCGRLVCSSCSMKSMVVEGCRENPARVCDQCHNYFFADKAEEDFEHLEEKTGGNLDLSEVLQLSKAAEVQWWLTLNEAENEVERKEFYYEQAPSASLCSAILNLHSKSDQCGFQLIERCCILSKGLTNPEMDSRLLLDIIKTLLFNAKMIFVKAARSNDLSLCDSYSSKVDLLKILVAASYQDIPSLDEIVRPAAVIRLRNQLLEAEYYNLAIEVSTKTGLDPSGVWHAWGMACLKSDNLPGAREKFSRCIKAPLDMNQKNIGSKLLEDVVQHLESAAKPILLVRDDEYFATLKELEVSLKARCLWYEMMPEGRIQNNTYYQECLYYLHTYGTHLGIIQFYMRHDLMRDALLHLLNKECPGDIFIEGIFVPSYESGKLQTLETMLEAIDSSLESWSIYLIEACKHLQQKNYFNILYELQQFMKDHVRAAMTCIRFFSHKAKNYRDLGNNQTWLVKSKEHLKIYLQEVSRSSKRKSFDTFRKKMTASDVSRHINTVELQMEITKFLQRCESLQTGQLFDQPPPTLFGNGAMMIDAACRVILGGKNVEEGFGIAFRVIQDFQLDAFKVYSKVCKQLVQEENYSEILQLVKCVSESGIAAEKDCDLILLRCVEEMADVPSDELETLIQGMRSDETKIKAFLACHMMRSAYLTAVKQEHERAIQLVEEVWQAAHNVNDDVIQGICSKWLVEHPPVLKQVQRQTSRK</sequence>
<dbReference type="EMBL" id="WNTK01000006">
    <property type="protein sequence ID" value="KAG9480867.1"/>
    <property type="molecule type" value="Genomic_DNA"/>
</dbReference>
<dbReference type="GO" id="GO:0005765">
    <property type="term" value="C:lysosomal membrane"/>
    <property type="evidence" value="ECO:0007669"/>
    <property type="project" value="TreeGrafter"/>
</dbReference>
<dbReference type="InterPro" id="IPR028730">
    <property type="entry name" value="ZFYVE26"/>
</dbReference>
<dbReference type="Proteomes" id="UP000770717">
    <property type="component" value="Unassembled WGS sequence"/>
</dbReference>
<keyword evidence="2" id="KW-0597">Phosphoprotein</keyword>
<dbReference type="GO" id="GO:0007040">
    <property type="term" value="P:lysosome organization"/>
    <property type="evidence" value="ECO:0007669"/>
    <property type="project" value="UniProtKB-ARBA"/>
</dbReference>
<dbReference type="Pfam" id="PF01363">
    <property type="entry name" value="FYVE"/>
    <property type="match status" value="1"/>
</dbReference>
<accession>A0A8J6F3J2</accession>
<protein>
    <recommendedName>
        <fullName evidence="1">Zinc finger FYVE domain-containing protein 26</fullName>
    </recommendedName>
</protein>
<dbReference type="InterPro" id="IPR017455">
    <property type="entry name" value="Znf_FYVE-rel"/>
</dbReference>
<dbReference type="GO" id="GO:0000724">
    <property type="term" value="P:double-strand break repair via homologous recombination"/>
    <property type="evidence" value="ECO:0007669"/>
    <property type="project" value="InterPro"/>
</dbReference>
<dbReference type="GO" id="GO:0000281">
    <property type="term" value="P:mitotic cytokinesis"/>
    <property type="evidence" value="ECO:0007669"/>
    <property type="project" value="InterPro"/>
</dbReference>
<proteinExistence type="predicted"/>
<keyword evidence="4 8" id="KW-0863">Zinc-finger</keyword>
<dbReference type="Pfam" id="PF25569">
    <property type="entry name" value="TPR_ZFYVE26"/>
    <property type="match status" value="1"/>
</dbReference>
<dbReference type="PANTHER" id="PTHR46591">
    <property type="entry name" value="ZINC FINGER FYVE DOMAIN-CONTAINING PROTEIN 26"/>
    <property type="match status" value="1"/>
</dbReference>
<evidence type="ECO:0000256" key="3">
    <source>
        <dbReference type="ARBA" id="ARBA00022723"/>
    </source>
</evidence>
<feature type="compositionally biased region" description="Low complexity" evidence="9">
    <location>
        <begin position="793"/>
        <end position="810"/>
    </location>
</feature>
<evidence type="ECO:0000256" key="4">
    <source>
        <dbReference type="ARBA" id="ARBA00022771"/>
    </source>
</evidence>
<evidence type="ECO:0000256" key="8">
    <source>
        <dbReference type="PROSITE-ProRule" id="PRU00091"/>
    </source>
</evidence>
<dbReference type="FunFam" id="3.30.40.10:FF:000295">
    <property type="entry name" value="Zinc finger, FYVE domain-containing 26"/>
    <property type="match status" value="1"/>
</dbReference>
<feature type="compositionally biased region" description="Polar residues" evidence="9">
    <location>
        <begin position="1743"/>
        <end position="1767"/>
    </location>
</feature>
<dbReference type="GO" id="GO:0008270">
    <property type="term" value="F:zinc ion binding"/>
    <property type="evidence" value="ECO:0007669"/>
    <property type="project" value="UniProtKB-KW"/>
</dbReference>
<keyword evidence="12" id="KW-1185">Reference proteome</keyword>
<evidence type="ECO:0000256" key="1">
    <source>
        <dbReference type="ARBA" id="ARBA00014373"/>
    </source>
</evidence>
<dbReference type="PANTHER" id="PTHR46591:SF1">
    <property type="entry name" value="ZINC FINGER FYVE DOMAIN-CONTAINING PROTEIN 26"/>
    <property type="match status" value="1"/>
</dbReference>
<dbReference type="InterPro" id="IPR057946">
    <property type="entry name" value="TPR_ZFYVE26"/>
</dbReference>
<evidence type="ECO:0000313" key="12">
    <source>
        <dbReference type="Proteomes" id="UP000770717"/>
    </source>
</evidence>
<dbReference type="GO" id="GO:0032266">
    <property type="term" value="F:phosphatidylinositol-3-phosphate binding"/>
    <property type="evidence" value="ECO:0007669"/>
    <property type="project" value="InterPro"/>
</dbReference>